<dbReference type="GO" id="GO:0019350">
    <property type="term" value="P:teichoic acid biosynthetic process"/>
    <property type="evidence" value="ECO:0007669"/>
    <property type="project" value="UniProtKB-KW"/>
</dbReference>
<dbReference type="InterPro" id="IPR043149">
    <property type="entry name" value="TagF_N"/>
</dbReference>
<dbReference type="InterPro" id="IPR051612">
    <property type="entry name" value="Teichoic_Acid_Biosynth"/>
</dbReference>
<dbReference type="AlphaFoldDB" id="A0A9D1KQF2"/>
<gene>
    <name evidence="7" type="ORF">IAC43_02035</name>
</gene>
<evidence type="ECO:0000256" key="6">
    <source>
        <dbReference type="ARBA" id="ARBA00023136"/>
    </source>
</evidence>
<evidence type="ECO:0000256" key="4">
    <source>
        <dbReference type="ARBA" id="ARBA00022679"/>
    </source>
</evidence>
<keyword evidence="4" id="KW-0808">Transferase</keyword>
<dbReference type="InterPro" id="IPR043148">
    <property type="entry name" value="TagF_C"/>
</dbReference>
<sequence>MNKQLIRRMTGVLTLVNRLLPKDRKKIVFYSNMGFRDNVRAVYDELLRHPEMKDYRIICAVNDRELWEGKEHPENVRFVSNVGGVLHFLTGKYFFYSFGKYPIKPSSRQMVINVWHGSPLKKIGNYESDEDQNFFTLVLAASDFFVPIMQKAFSCKREQVAVCGHPRNDAMFRPGDPLGQLGIEKKYDKLILWLPTFRQSTFLGDNDTEAKEGTGLPILSKRSDMEKVNELLVKENALLLAKIHPAQDLSLIDREGFSNIRILTNDEMQKANCDLYSLLGVSDGLVTDYSSVFFDYLLLDRPIGFTVDDMEEYRQTRGFVVDDPYPLMPGAFIHTPEEFTAFLTALLSGEDEYQSRRQEVARLVNRYPGGEDAARCLKIAGILKK</sequence>
<dbReference type="EMBL" id="DVLW01000052">
    <property type="protein sequence ID" value="HIT93943.1"/>
    <property type="molecule type" value="Genomic_DNA"/>
</dbReference>
<dbReference type="GO" id="GO:0005886">
    <property type="term" value="C:plasma membrane"/>
    <property type="evidence" value="ECO:0007669"/>
    <property type="project" value="UniProtKB-SubCell"/>
</dbReference>
<keyword evidence="5" id="KW-0777">Teichoic acid biosynthesis</keyword>
<evidence type="ECO:0000256" key="2">
    <source>
        <dbReference type="ARBA" id="ARBA00010488"/>
    </source>
</evidence>
<comment type="similarity">
    <text evidence="2">Belongs to the CDP-glycerol glycerophosphotransferase family.</text>
</comment>
<dbReference type="Pfam" id="PF04464">
    <property type="entry name" value="Glyphos_transf"/>
    <property type="match status" value="1"/>
</dbReference>
<dbReference type="Proteomes" id="UP000824160">
    <property type="component" value="Unassembled WGS sequence"/>
</dbReference>
<name>A0A9D1KQF2_9FIRM</name>
<organism evidence="7 8">
    <name type="scientific">Candidatus Faecivivens stercoripullorum</name>
    <dbReference type="NCBI Taxonomy" id="2840805"/>
    <lineage>
        <taxon>Bacteria</taxon>
        <taxon>Bacillati</taxon>
        <taxon>Bacillota</taxon>
        <taxon>Clostridia</taxon>
        <taxon>Eubacteriales</taxon>
        <taxon>Oscillospiraceae</taxon>
        <taxon>Oscillospiraceae incertae sedis</taxon>
        <taxon>Candidatus Faecivivens</taxon>
    </lineage>
</organism>
<keyword evidence="6" id="KW-0472">Membrane</keyword>
<dbReference type="InterPro" id="IPR007554">
    <property type="entry name" value="Glycerophosphate_synth"/>
</dbReference>
<dbReference type="PANTHER" id="PTHR37316:SF3">
    <property type="entry name" value="TEICHOIC ACID GLYCEROL-PHOSPHATE TRANSFERASE"/>
    <property type="match status" value="1"/>
</dbReference>
<dbReference type="Gene3D" id="3.40.50.12580">
    <property type="match status" value="1"/>
</dbReference>
<evidence type="ECO:0000256" key="3">
    <source>
        <dbReference type="ARBA" id="ARBA00022475"/>
    </source>
</evidence>
<protein>
    <submittedName>
        <fullName evidence="7">CDP-glycerol glycerophosphotransferase family protein</fullName>
    </submittedName>
</protein>
<accession>A0A9D1KQF2</accession>
<dbReference type="GO" id="GO:0047355">
    <property type="term" value="F:CDP-glycerol glycerophosphotransferase activity"/>
    <property type="evidence" value="ECO:0007669"/>
    <property type="project" value="InterPro"/>
</dbReference>
<comment type="caution">
    <text evidence="7">The sequence shown here is derived from an EMBL/GenBank/DDBJ whole genome shotgun (WGS) entry which is preliminary data.</text>
</comment>
<reference evidence="7" key="2">
    <citation type="journal article" date="2021" name="PeerJ">
        <title>Extensive microbial diversity within the chicken gut microbiome revealed by metagenomics and culture.</title>
        <authorList>
            <person name="Gilroy R."/>
            <person name="Ravi A."/>
            <person name="Getino M."/>
            <person name="Pursley I."/>
            <person name="Horton D.L."/>
            <person name="Alikhan N.F."/>
            <person name="Baker D."/>
            <person name="Gharbi K."/>
            <person name="Hall N."/>
            <person name="Watson M."/>
            <person name="Adriaenssens E.M."/>
            <person name="Foster-Nyarko E."/>
            <person name="Jarju S."/>
            <person name="Secka A."/>
            <person name="Antonio M."/>
            <person name="Oren A."/>
            <person name="Chaudhuri R.R."/>
            <person name="La Ragione R."/>
            <person name="Hildebrand F."/>
            <person name="Pallen M.J."/>
        </authorList>
    </citation>
    <scope>NUCLEOTIDE SEQUENCE</scope>
    <source>
        <strain evidence="7">ChiBcec7-5410</strain>
    </source>
</reference>
<evidence type="ECO:0000313" key="7">
    <source>
        <dbReference type="EMBL" id="HIT93943.1"/>
    </source>
</evidence>
<comment type="subcellular location">
    <subcellularLocation>
        <location evidence="1">Cell membrane</location>
        <topology evidence="1">Peripheral membrane protein</topology>
    </subcellularLocation>
</comment>
<dbReference type="PANTHER" id="PTHR37316">
    <property type="entry name" value="TEICHOIC ACID GLYCEROL-PHOSPHATE PRIMASE"/>
    <property type="match status" value="1"/>
</dbReference>
<evidence type="ECO:0000256" key="5">
    <source>
        <dbReference type="ARBA" id="ARBA00022944"/>
    </source>
</evidence>
<evidence type="ECO:0000313" key="8">
    <source>
        <dbReference type="Proteomes" id="UP000824160"/>
    </source>
</evidence>
<keyword evidence="3" id="KW-1003">Cell membrane</keyword>
<proteinExistence type="inferred from homology"/>
<dbReference type="Gene3D" id="3.40.50.11820">
    <property type="match status" value="1"/>
</dbReference>
<reference evidence="7" key="1">
    <citation type="submission" date="2020-10" db="EMBL/GenBank/DDBJ databases">
        <authorList>
            <person name="Gilroy R."/>
        </authorList>
    </citation>
    <scope>NUCLEOTIDE SEQUENCE</scope>
    <source>
        <strain evidence="7">ChiBcec7-5410</strain>
    </source>
</reference>
<evidence type="ECO:0000256" key="1">
    <source>
        <dbReference type="ARBA" id="ARBA00004202"/>
    </source>
</evidence>
<dbReference type="SUPFAM" id="SSF53756">
    <property type="entry name" value="UDP-Glycosyltransferase/glycogen phosphorylase"/>
    <property type="match status" value="1"/>
</dbReference>